<organism evidence="2 3">
    <name type="scientific">Apiospora kogelbergensis</name>
    <dbReference type="NCBI Taxonomy" id="1337665"/>
    <lineage>
        <taxon>Eukaryota</taxon>
        <taxon>Fungi</taxon>
        <taxon>Dikarya</taxon>
        <taxon>Ascomycota</taxon>
        <taxon>Pezizomycotina</taxon>
        <taxon>Sordariomycetes</taxon>
        <taxon>Xylariomycetidae</taxon>
        <taxon>Amphisphaeriales</taxon>
        <taxon>Apiosporaceae</taxon>
        <taxon>Apiospora</taxon>
    </lineage>
</organism>
<protein>
    <submittedName>
        <fullName evidence="2">Uncharacterized protein</fullName>
    </submittedName>
</protein>
<name>A0AAW0Q930_9PEZI</name>
<evidence type="ECO:0000313" key="2">
    <source>
        <dbReference type="EMBL" id="KAK8096232.1"/>
    </source>
</evidence>
<keyword evidence="3" id="KW-1185">Reference proteome</keyword>
<accession>A0AAW0Q930</accession>
<gene>
    <name evidence="2" type="ORF">PG999_014254</name>
</gene>
<proteinExistence type="predicted"/>
<dbReference type="EMBL" id="JAQQWP010000011">
    <property type="protein sequence ID" value="KAK8096232.1"/>
    <property type="molecule type" value="Genomic_DNA"/>
</dbReference>
<dbReference type="AlphaFoldDB" id="A0AAW0Q930"/>
<feature type="compositionally biased region" description="Polar residues" evidence="1">
    <location>
        <begin position="1"/>
        <end position="12"/>
    </location>
</feature>
<comment type="caution">
    <text evidence="2">The sequence shown here is derived from an EMBL/GenBank/DDBJ whole genome shotgun (WGS) entry which is preliminary data.</text>
</comment>
<evidence type="ECO:0000313" key="3">
    <source>
        <dbReference type="Proteomes" id="UP001392437"/>
    </source>
</evidence>
<feature type="region of interest" description="Disordered" evidence="1">
    <location>
        <begin position="1"/>
        <end position="26"/>
    </location>
</feature>
<sequence length="72" mass="7967">MLGQSRVKSMQEMSADPTVHDKQGTTPLDACTEFEEEQMLWSDYRKPGLDDLDGLMFTAIPHGWAHNAVGGS</sequence>
<evidence type="ECO:0000256" key="1">
    <source>
        <dbReference type="SAM" id="MobiDB-lite"/>
    </source>
</evidence>
<reference evidence="2 3" key="1">
    <citation type="submission" date="2023-01" db="EMBL/GenBank/DDBJ databases">
        <title>Analysis of 21 Apiospora genomes using comparative genomics revels a genus with tremendous synthesis potential of carbohydrate active enzymes and secondary metabolites.</title>
        <authorList>
            <person name="Sorensen T."/>
        </authorList>
    </citation>
    <scope>NUCLEOTIDE SEQUENCE [LARGE SCALE GENOMIC DNA]</scope>
    <source>
        <strain evidence="2 3">CBS 117206</strain>
    </source>
</reference>
<dbReference type="Proteomes" id="UP001392437">
    <property type="component" value="Unassembled WGS sequence"/>
</dbReference>